<dbReference type="Proteomes" id="UP000504603">
    <property type="component" value="Unplaced"/>
</dbReference>
<dbReference type="RefSeq" id="XP_022155097.1">
    <property type="nucleotide sequence ID" value="XM_022299405.1"/>
</dbReference>
<protein>
    <submittedName>
        <fullName evidence="2">Uncharacterized protein LOC111022229</fullName>
    </submittedName>
</protein>
<keyword evidence="1" id="KW-1185">Reference proteome</keyword>
<proteinExistence type="predicted"/>
<dbReference type="GeneID" id="111022229"/>
<gene>
    <name evidence="2" type="primary">LOC111022229</name>
</gene>
<sequence>MLAQKQSEGSFASLEKLMKQYMANNDATISAKRDGKEQYKALTLRNGKALPPVHQNASASIKEPTQVYQGETQSEQDIDPIISRAPEIGSTQNRVPEKRKQAEHENALAEYRSTPPYPKRLQKKKQNVQFKKFLDALKQLHVIIPLVEALEQMPNYVRFLKEILPKKRTLGEYETVAMTKACSTILTSKIPAKMKDPGSFTIPISI</sequence>
<dbReference type="PANTHER" id="PTHR33067">
    <property type="entry name" value="RNA-DIRECTED DNA POLYMERASE-RELATED"/>
    <property type="match status" value="1"/>
</dbReference>
<dbReference type="AlphaFoldDB" id="A0A6J1DNF6"/>
<organism evidence="1 2">
    <name type="scientific">Momordica charantia</name>
    <name type="common">Bitter gourd</name>
    <name type="synonym">Balsam pear</name>
    <dbReference type="NCBI Taxonomy" id="3673"/>
    <lineage>
        <taxon>Eukaryota</taxon>
        <taxon>Viridiplantae</taxon>
        <taxon>Streptophyta</taxon>
        <taxon>Embryophyta</taxon>
        <taxon>Tracheophyta</taxon>
        <taxon>Spermatophyta</taxon>
        <taxon>Magnoliopsida</taxon>
        <taxon>eudicotyledons</taxon>
        <taxon>Gunneridae</taxon>
        <taxon>Pentapetalae</taxon>
        <taxon>rosids</taxon>
        <taxon>fabids</taxon>
        <taxon>Cucurbitales</taxon>
        <taxon>Cucurbitaceae</taxon>
        <taxon>Momordiceae</taxon>
        <taxon>Momordica</taxon>
    </lineage>
</organism>
<dbReference type="PANTHER" id="PTHR33067:SF9">
    <property type="entry name" value="RNA-DIRECTED DNA POLYMERASE"/>
    <property type="match status" value="1"/>
</dbReference>
<evidence type="ECO:0000313" key="1">
    <source>
        <dbReference type="Proteomes" id="UP000504603"/>
    </source>
</evidence>
<evidence type="ECO:0000313" key="2">
    <source>
        <dbReference type="RefSeq" id="XP_022155097.1"/>
    </source>
</evidence>
<dbReference type="KEGG" id="mcha:111022229"/>
<name>A0A6J1DNF6_MOMCH</name>
<accession>A0A6J1DNF6</accession>
<reference evidence="2" key="1">
    <citation type="submission" date="2025-08" db="UniProtKB">
        <authorList>
            <consortium name="RefSeq"/>
        </authorList>
    </citation>
    <scope>IDENTIFICATION</scope>
    <source>
        <strain evidence="2">OHB3-1</strain>
    </source>
</reference>